<dbReference type="AlphaFoldDB" id="A0A1I7F0B1"/>
<evidence type="ECO:0000256" key="1">
    <source>
        <dbReference type="SAM" id="Phobius"/>
    </source>
</evidence>
<evidence type="ECO:0000313" key="3">
    <source>
        <dbReference type="Proteomes" id="UP000182649"/>
    </source>
</evidence>
<accession>A0A1I7F0B1</accession>
<keyword evidence="1" id="KW-0472">Membrane</keyword>
<dbReference type="Proteomes" id="UP000182649">
    <property type="component" value="Unassembled WGS sequence"/>
</dbReference>
<organism evidence="2 3">
    <name type="scientific">Nitrosospira multiformis</name>
    <dbReference type="NCBI Taxonomy" id="1231"/>
    <lineage>
        <taxon>Bacteria</taxon>
        <taxon>Pseudomonadati</taxon>
        <taxon>Pseudomonadota</taxon>
        <taxon>Betaproteobacteria</taxon>
        <taxon>Nitrosomonadales</taxon>
        <taxon>Nitrosomonadaceae</taxon>
        <taxon>Nitrosospira</taxon>
    </lineage>
</organism>
<sequence>MCILARSLPYLPTDKLLDLSVWRGVVFTGLWVCKVLVAGIWVVPGRDVMFWLPIFGGTGMSK</sequence>
<keyword evidence="1" id="KW-0812">Transmembrane</keyword>
<proteinExistence type="predicted"/>
<dbReference type="EMBL" id="FPBZ01000001">
    <property type="protein sequence ID" value="SFU29618.1"/>
    <property type="molecule type" value="Genomic_DNA"/>
</dbReference>
<name>A0A1I7F0B1_9PROT</name>
<evidence type="ECO:0000313" key="2">
    <source>
        <dbReference type="EMBL" id="SFU29618.1"/>
    </source>
</evidence>
<reference evidence="2 3" key="1">
    <citation type="submission" date="2016-10" db="EMBL/GenBank/DDBJ databases">
        <authorList>
            <person name="de Groot N.N."/>
        </authorList>
    </citation>
    <scope>NUCLEOTIDE SEQUENCE [LARGE SCALE GENOMIC DNA]</scope>
    <source>
        <strain evidence="2 3">Nl14</strain>
    </source>
</reference>
<gene>
    <name evidence="2" type="ORF">SAMN05216417_1012</name>
</gene>
<feature type="transmembrane region" description="Helical" evidence="1">
    <location>
        <begin position="20"/>
        <end position="43"/>
    </location>
</feature>
<protein>
    <submittedName>
        <fullName evidence="2">Uncharacterized protein</fullName>
    </submittedName>
</protein>
<keyword evidence="1" id="KW-1133">Transmembrane helix</keyword>